<evidence type="ECO:0000256" key="2">
    <source>
        <dbReference type="SAM" id="Phobius"/>
    </source>
</evidence>
<proteinExistence type="predicted"/>
<keyword evidence="2" id="KW-1133">Transmembrane helix</keyword>
<dbReference type="Proteomes" id="UP000827892">
    <property type="component" value="Chromosome III"/>
</dbReference>
<feature type="compositionally biased region" description="Polar residues" evidence="1">
    <location>
        <begin position="133"/>
        <end position="144"/>
    </location>
</feature>
<evidence type="ECO:0000313" key="3">
    <source>
        <dbReference type="EMBL" id="ULU00314.1"/>
    </source>
</evidence>
<name>A0AAE9INT2_CAEBR</name>
<gene>
    <name evidence="3" type="ORF">L3Y34_001074</name>
</gene>
<accession>A0AAE9INT2</accession>
<feature type="compositionally biased region" description="Basic and acidic residues" evidence="1">
    <location>
        <begin position="112"/>
        <end position="129"/>
    </location>
</feature>
<feature type="region of interest" description="Disordered" evidence="1">
    <location>
        <begin position="112"/>
        <end position="176"/>
    </location>
</feature>
<protein>
    <submittedName>
        <fullName evidence="3">Uncharacterized protein</fullName>
    </submittedName>
</protein>
<reference evidence="3 4" key="1">
    <citation type="submission" date="2022-05" db="EMBL/GenBank/DDBJ databases">
        <title>Chromosome-level reference genomes for two strains of Caenorhabditis briggsae: an improved platform for comparative genomics.</title>
        <authorList>
            <person name="Stevens L."/>
            <person name="Andersen E.C."/>
        </authorList>
    </citation>
    <scope>NUCLEOTIDE SEQUENCE [LARGE SCALE GENOMIC DNA]</scope>
    <source>
        <strain evidence="3">QX1410_ONT</strain>
        <tissue evidence="3">Whole-organism</tissue>
    </source>
</reference>
<evidence type="ECO:0000256" key="1">
    <source>
        <dbReference type="SAM" id="MobiDB-lite"/>
    </source>
</evidence>
<keyword evidence="2" id="KW-0812">Transmembrane</keyword>
<evidence type="ECO:0000313" key="4">
    <source>
        <dbReference type="Proteomes" id="UP000827892"/>
    </source>
</evidence>
<dbReference type="EMBL" id="CP090893">
    <property type="protein sequence ID" value="ULU00314.1"/>
    <property type="molecule type" value="Genomic_DNA"/>
</dbReference>
<organism evidence="3 4">
    <name type="scientific">Caenorhabditis briggsae</name>
    <dbReference type="NCBI Taxonomy" id="6238"/>
    <lineage>
        <taxon>Eukaryota</taxon>
        <taxon>Metazoa</taxon>
        <taxon>Ecdysozoa</taxon>
        <taxon>Nematoda</taxon>
        <taxon>Chromadorea</taxon>
        <taxon>Rhabditida</taxon>
        <taxon>Rhabditina</taxon>
        <taxon>Rhabditomorpha</taxon>
        <taxon>Rhabditoidea</taxon>
        <taxon>Rhabditidae</taxon>
        <taxon>Peloderinae</taxon>
        <taxon>Caenorhabditis</taxon>
    </lineage>
</organism>
<dbReference type="AlphaFoldDB" id="A0AAE9INT2"/>
<feature type="transmembrane region" description="Helical" evidence="2">
    <location>
        <begin position="81"/>
        <end position="103"/>
    </location>
</feature>
<keyword evidence="2" id="KW-0472">Membrane</keyword>
<sequence>MAFLHASDLPTGDDNSVVKHGFEFFHKQQLLTIFGACNNSENNKAVQSCLTSEGMLTFRRFQSLDGLEDGDDDDLTEGEEEIAGCLFALLILIGTSVGGYFFWNKRSAKEKEKEDAQHADNSKEREQQLKKMANTTNDNSGVNRTPTKVTKPAKKAPGKKAAPNATSGKDGPCFVL</sequence>